<dbReference type="Gene3D" id="2.20.130.10">
    <property type="entry name" value="CAC2371-like domains"/>
    <property type="match status" value="1"/>
</dbReference>
<sequence length="241" mass="28181">MSSAPLSYKELARYYDLIYTFKDYQKEAEKVRTIIEKFKKSEGHELLDVACGTARHLLFLQDSYQCTGVDMSGEMLEIAKKKLPHLEFREENMIHMRLEKQFDIITCLFSSIGYVKTWKNLQKTWETFAFHLKKGGVAVVEPWFTREQYKIGLPCMTTYEDENIKIARLNVANAEGNISVMDMHYLVAEKDQEVKYFQDHHEIGMFGIDQTLEIMRRAGFNAEFSPDGLMRDRGIYIGVRK</sequence>
<evidence type="ECO:0000256" key="1">
    <source>
        <dbReference type="ARBA" id="ARBA00022679"/>
    </source>
</evidence>
<dbReference type="GO" id="GO:0008168">
    <property type="term" value="F:methyltransferase activity"/>
    <property type="evidence" value="ECO:0007669"/>
    <property type="project" value="UniProtKB-KW"/>
</dbReference>
<dbReference type="PANTHER" id="PTHR43861:SF6">
    <property type="entry name" value="METHYLTRANSFERASE TYPE 11"/>
    <property type="match status" value="1"/>
</dbReference>
<evidence type="ECO:0000313" key="3">
    <source>
        <dbReference type="EMBL" id="GAO97888.1"/>
    </source>
</evidence>
<evidence type="ECO:0000259" key="2">
    <source>
        <dbReference type="Pfam" id="PF13649"/>
    </source>
</evidence>
<organism evidence="3 4">
    <name type="scientific">Caedimonas varicaedens</name>
    <dbReference type="NCBI Taxonomy" id="1629334"/>
    <lineage>
        <taxon>Bacteria</taxon>
        <taxon>Pseudomonadati</taxon>
        <taxon>Pseudomonadota</taxon>
        <taxon>Alphaproteobacteria</taxon>
        <taxon>Holosporales</taxon>
        <taxon>Caedimonadaceae</taxon>
        <taxon>Caedimonas</taxon>
    </lineage>
</organism>
<keyword evidence="3" id="KW-0489">Methyltransferase</keyword>
<accession>A0A0K8MCF4</accession>
<dbReference type="PANTHER" id="PTHR43861">
    <property type="entry name" value="TRANS-ACONITATE 2-METHYLTRANSFERASE-RELATED"/>
    <property type="match status" value="1"/>
</dbReference>
<dbReference type="Proteomes" id="UP000036771">
    <property type="component" value="Unassembled WGS sequence"/>
</dbReference>
<dbReference type="STRING" id="1629334.Cva_00529"/>
<dbReference type="AlphaFoldDB" id="A0A0K8MCF4"/>
<dbReference type="Gene3D" id="3.40.50.150">
    <property type="entry name" value="Vaccinia Virus protein VP39"/>
    <property type="match status" value="1"/>
</dbReference>
<dbReference type="Pfam" id="PF13649">
    <property type="entry name" value="Methyltransf_25"/>
    <property type="match status" value="1"/>
</dbReference>
<evidence type="ECO:0000313" key="4">
    <source>
        <dbReference type="Proteomes" id="UP000036771"/>
    </source>
</evidence>
<dbReference type="EMBL" id="BBVC01000020">
    <property type="protein sequence ID" value="GAO97888.1"/>
    <property type="molecule type" value="Genomic_DNA"/>
</dbReference>
<dbReference type="GO" id="GO:0032259">
    <property type="term" value="P:methylation"/>
    <property type="evidence" value="ECO:0007669"/>
    <property type="project" value="UniProtKB-KW"/>
</dbReference>
<reference evidence="3 4" key="1">
    <citation type="submission" date="2015-03" db="EMBL/GenBank/DDBJ databases">
        <title>Caedibacter varicaedens, whole genome shotgun sequence.</title>
        <authorList>
            <person name="Suzuki H."/>
            <person name="Dapper A.L."/>
            <person name="Gibson A.K."/>
            <person name="Jackson C."/>
            <person name="Lee H."/>
            <person name="Pejaver V.R."/>
            <person name="Doak T."/>
            <person name="Lynch M."/>
        </authorList>
    </citation>
    <scope>NUCLEOTIDE SEQUENCE [LARGE SCALE GENOMIC DNA]</scope>
</reference>
<dbReference type="SUPFAM" id="SSF53335">
    <property type="entry name" value="S-adenosyl-L-methionine-dependent methyltransferases"/>
    <property type="match status" value="1"/>
</dbReference>
<feature type="domain" description="Methyltransferase" evidence="2">
    <location>
        <begin position="47"/>
        <end position="136"/>
    </location>
</feature>
<keyword evidence="4" id="KW-1185">Reference proteome</keyword>
<proteinExistence type="predicted"/>
<dbReference type="InterPro" id="IPR041698">
    <property type="entry name" value="Methyltransf_25"/>
</dbReference>
<name>A0A0K8MCF4_9PROT</name>
<dbReference type="CDD" id="cd02440">
    <property type="entry name" value="AdoMet_MTases"/>
    <property type="match status" value="1"/>
</dbReference>
<dbReference type="OrthoDB" id="9804312at2"/>
<gene>
    <name evidence="3" type="primary">tylM1</name>
    <name evidence="3" type="ORF">Cva_00529</name>
</gene>
<dbReference type="InterPro" id="IPR029063">
    <property type="entry name" value="SAM-dependent_MTases_sf"/>
</dbReference>
<keyword evidence="1 3" id="KW-0808">Transferase</keyword>
<comment type="caution">
    <text evidence="3">The sequence shown here is derived from an EMBL/GenBank/DDBJ whole genome shotgun (WGS) entry which is preliminary data.</text>
</comment>
<protein>
    <submittedName>
        <fullName evidence="3">dTDP-3-amino-3,6-dideoxy-alpha-D-glucopyranose N,N-dimethyltransferase</fullName>
    </submittedName>
</protein>